<organism evidence="2 3">
    <name type="scientific">Shewanella corallii</name>
    <dbReference type="NCBI Taxonomy" id="560080"/>
    <lineage>
        <taxon>Bacteria</taxon>
        <taxon>Pseudomonadati</taxon>
        <taxon>Pseudomonadota</taxon>
        <taxon>Gammaproteobacteria</taxon>
        <taxon>Alteromonadales</taxon>
        <taxon>Shewanellaceae</taxon>
        <taxon>Shewanella</taxon>
    </lineage>
</organism>
<keyword evidence="3" id="KW-1185">Reference proteome</keyword>
<protein>
    <submittedName>
        <fullName evidence="2">ABC transporter permease subunit</fullName>
    </submittedName>
</protein>
<feature type="transmembrane region" description="Helical" evidence="1">
    <location>
        <begin position="202"/>
        <end position="229"/>
    </location>
</feature>
<feature type="transmembrane region" description="Helical" evidence="1">
    <location>
        <begin position="31"/>
        <end position="50"/>
    </location>
</feature>
<feature type="transmembrane region" description="Helical" evidence="1">
    <location>
        <begin position="169"/>
        <end position="195"/>
    </location>
</feature>
<feature type="transmembrane region" description="Helical" evidence="1">
    <location>
        <begin position="249"/>
        <end position="272"/>
    </location>
</feature>
<sequence length="276" mass="30440">MTNQTIIPRPASLWLIAQFELRKALSGTRGLIGLGAFILCWLVLLIYPIGSAANWLSQPGFIDMVRAFTEGQANEILSWKVPEMAMFWVLALYLFPLSVLMVSADMFATDRQQGTLRFLLQRASRHEIFWGRLLGHLILQTLLIALAIAATLLMAMLRQADTLAAGLQQALWVLPALVINALPYLALMALLSVVCRSSRMSILWAIIILLLGGLVIQLLTYNLPILSFMTDIIPGSQLSAMINTKGAGVLGHILIPVIQSLLLLAAGAIIFWRKRL</sequence>
<accession>A0ABT0N9H3</accession>
<keyword evidence="1" id="KW-1133">Transmembrane helix</keyword>
<comment type="caution">
    <text evidence="2">The sequence shown here is derived from an EMBL/GenBank/DDBJ whole genome shotgun (WGS) entry which is preliminary data.</text>
</comment>
<proteinExistence type="predicted"/>
<name>A0ABT0N9H3_9GAMM</name>
<dbReference type="Proteomes" id="UP001202831">
    <property type="component" value="Unassembled WGS sequence"/>
</dbReference>
<dbReference type="RefSeq" id="WP_249249418.1">
    <property type="nucleotide sequence ID" value="NZ_JAKIKT010000005.1"/>
</dbReference>
<gene>
    <name evidence="2" type="ORF">L2725_13345</name>
</gene>
<evidence type="ECO:0000256" key="1">
    <source>
        <dbReference type="SAM" id="Phobius"/>
    </source>
</evidence>
<dbReference type="Pfam" id="PF12679">
    <property type="entry name" value="ABC2_membrane_2"/>
    <property type="match status" value="1"/>
</dbReference>
<dbReference type="PANTHER" id="PTHR43471">
    <property type="entry name" value="ABC TRANSPORTER PERMEASE"/>
    <property type="match status" value="1"/>
</dbReference>
<feature type="transmembrane region" description="Helical" evidence="1">
    <location>
        <begin position="85"/>
        <end position="108"/>
    </location>
</feature>
<feature type="transmembrane region" description="Helical" evidence="1">
    <location>
        <begin position="129"/>
        <end position="157"/>
    </location>
</feature>
<evidence type="ECO:0000313" key="2">
    <source>
        <dbReference type="EMBL" id="MCL2914755.1"/>
    </source>
</evidence>
<dbReference type="EMBL" id="JAKIKT010000005">
    <property type="protein sequence ID" value="MCL2914755.1"/>
    <property type="molecule type" value="Genomic_DNA"/>
</dbReference>
<keyword evidence="1" id="KW-0812">Transmembrane</keyword>
<evidence type="ECO:0000313" key="3">
    <source>
        <dbReference type="Proteomes" id="UP001202831"/>
    </source>
</evidence>
<reference evidence="2 3" key="1">
    <citation type="submission" date="2022-01" db="EMBL/GenBank/DDBJ databases">
        <title>Whole genome-based taxonomy of the Shewanellaceae.</title>
        <authorList>
            <person name="Martin-Rodriguez A.J."/>
        </authorList>
    </citation>
    <scope>NUCLEOTIDE SEQUENCE [LARGE SCALE GENOMIC DNA]</scope>
    <source>
        <strain evidence="2 3">DSM 21332</strain>
    </source>
</reference>
<keyword evidence="1" id="KW-0472">Membrane</keyword>